<dbReference type="EMBL" id="VTRV01000214">
    <property type="protein sequence ID" value="TZF82455.1"/>
    <property type="molecule type" value="Genomic_DNA"/>
</dbReference>
<keyword evidence="2" id="KW-1185">Reference proteome</keyword>
<accession>A0A5D8YIA7</accession>
<organism evidence="1 2">
    <name type="scientific">Cognatilysobacter lacus</name>
    <dbReference type="NCBI Taxonomy" id="1643323"/>
    <lineage>
        <taxon>Bacteria</taxon>
        <taxon>Pseudomonadati</taxon>
        <taxon>Pseudomonadota</taxon>
        <taxon>Gammaproteobacteria</taxon>
        <taxon>Lysobacterales</taxon>
        <taxon>Lysobacteraceae</taxon>
        <taxon>Cognatilysobacter</taxon>
    </lineage>
</organism>
<name>A0A5D8YIA7_9GAMM</name>
<evidence type="ECO:0000313" key="1">
    <source>
        <dbReference type="EMBL" id="TZF82455.1"/>
    </source>
</evidence>
<proteinExistence type="predicted"/>
<reference evidence="1 2" key="1">
    <citation type="submission" date="2019-08" db="EMBL/GenBank/DDBJ databases">
        <title>Draft genome sequence of Lysobacter sp. UKS-15.</title>
        <authorList>
            <person name="Im W.-T."/>
        </authorList>
    </citation>
    <scope>NUCLEOTIDE SEQUENCE [LARGE SCALE GENOMIC DNA]</scope>
    <source>
        <strain evidence="1 2">UKS-15</strain>
    </source>
</reference>
<evidence type="ECO:0000313" key="2">
    <source>
        <dbReference type="Proteomes" id="UP000323164"/>
    </source>
</evidence>
<dbReference type="AlphaFoldDB" id="A0A5D8YIA7"/>
<feature type="non-terminal residue" evidence="1">
    <location>
        <position position="64"/>
    </location>
</feature>
<dbReference type="Proteomes" id="UP000323164">
    <property type="component" value="Unassembled WGS sequence"/>
</dbReference>
<sequence length="64" mass="6629">MTSVAGAPYSLVGPDPCLAALDRADTLRVDPDALAAAWATAWVLRIDSDGRAAGDDHGRPALVR</sequence>
<comment type="caution">
    <text evidence="1">The sequence shown here is derived from an EMBL/GenBank/DDBJ whole genome shotgun (WGS) entry which is preliminary data.</text>
</comment>
<protein>
    <submittedName>
        <fullName evidence="1">Uncharacterized protein</fullName>
    </submittedName>
</protein>
<gene>
    <name evidence="1" type="ORF">FW784_13275</name>
</gene>